<comment type="subcellular location">
    <subcellularLocation>
        <location evidence="1">Membrane</location>
        <topology evidence="1">Single-pass type I membrane protein</topology>
    </subcellularLocation>
</comment>
<dbReference type="OMA" id="ELIMVDW"/>
<feature type="binding site" evidence="16">
    <location>
        <position position="376"/>
    </location>
    <ligand>
        <name>ATP</name>
        <dbReference type="ChEBI" id="CHEBI:30616"/>
    </ligand>
</feature>
<dbReference type="Gene3D" id="1.10.510.10">
    <property type="entry name" value="Transferase(Phosphotransferase) domain 1"/>
    <property type="match status" value="1"/>
</dbReference>
<reference evidence="21" key="1">
    <citation type="journal article" date="2017" name="Cell">
        <title>Insights into land plant evolution garnered from the Marchantia polymorpha genome.</title>
        <authorList>
            <person name="Bowman J.L."/>
            <person name="Kohchi T."/>
            <person name="Yamato K.T."/>
            <person name="Jenkins J."/>
            <person name="Shu S."/>
            <person name="Ishizaki K."/>
            <person name="Yamaoka S."/>
            <person name="Nishihama R."/>
            <person name="Nakamura Y."/>
            <person name="Berger F."/>
            <person name="Adam C."/>
            <person name="Aki S.S."/>
            <person name="Althoff F."/>
            <person name="Araki T."/>
            <person name="Arteaga-Vazquez M.A."/>
            <person name="Balasubrmanian S."/>
            <person name="Barry K."/>
            <person name="Bauer D."/>
            <person name="Boehm C.R."/>
            <person name="Briginshaw L."/>
            <person name="Caballero-Perez J."/>
            <person name="Catarino B."/>
            <person name="Chen F."/>
            <person name="Chiyoda S."/>
            <person name="Chovatia M."/>
            <person name="Davies K.M."/>
            <person name="Delmans M."/>
            <person name="Demura T."/>
            <person name="Dierschke T."/>
            <person name="Dolan L."/>
            <person name="Dorantes-Acosta A.E."/>
            <person name="Eklund D.M."/>
            <person name="Florent S.N."/>
            <person name="Flores-Sandoval E."/>
            <person name="Fujiyama A."/>
            <person name="Fukuzawa H."/>
            <person name="Galik B."/>
            <person name="Grimanelli D."/>
            <person name="Grimwood J."/>
            <person name="Grossniklaus U."/>
            <person name="Hamada T."/>
            <person name="Haseloff J."/>
            <person name="Hetherington A.J."/>
            <person name="Higo A."/>
            <person name="Hirakawa Y."/>
            <person name="Hundley H.N."/>
            <person name="Ikeda Y."/>
            <person name="Inoue K."/>
            <person name="Inoue S.I."/>
            <person name="Ishida S."/>
            <person name="Jia Q."/>
            <person name="Kakita M."/>
            <person name="Kanazawa T."/>
            <person name="Kawai Y."/>
            <person name="Kawashima T."/>
            <person name="Kennedy M."/>
            <person name="Kinose K."/>
            <person name="Kinoshita T."/>
            <person name="Kohara Y."/>
            <person name="Koide E."/>
            <person name="Komatsu K."/>
            <person name="Kopischke S."/>
            <person name="Kubo M."/>
            <person name="Kyozuka J."/>
            <person name="Lagercrantz U."/>
            <person name="Lin S.S."/>
            <person name="Lindquist E."/>
            <person name="Lipzen A.M."/>
            <person name="Lu C.W."/>
            <person name="De Luna E."/>
            <person name="Martienssen R.A."/>
            <person name="Minamino N."/>
            <person name="Mizutani M."/>
            <person name="Mizutani M."/>
            <person name="Mochizuki N."/>
            <person name="Monte I."/>
            <person name="Mosher R."/>
            <person name="Nagasaki H."/>
            <person name="Nakagami H."/>
            <person name="Naramoto S."/>
            <person name="Nishitani K."/>
            <person name="Ohtani M."/>
            <person name="Okamoto T."/>
            <person name="Okumura M."/>
            <person name="Phillips J."/>
            <person name="Pollak B."/>
            <person name="Reinders A."/>
            <person name="Rovekamp M."/>
            <person name="Sano R."/>
            <person name="Sawa S."/>
            <person name="Schmid M.W."/>
            <person name="Shirakawa M."/>
            <person name="Solano R."/>
            <person name="Spunde A."/>
            <person name="Suetsugu N."/>
            <person name="Sugano S."/>
            <person name="Sugiyama A."/>
            <person name="Sun R."/>
            <person name="Suzuki Y."/>
            <person name="Takenaka M."/>
            <person name="Takezawa D."/>
            <person name="Tomogane H."/>
            <person name="Tsuzuki M."/>
            <person name="Ueda T."/>
            <person name="Umeda M."/>
            <person name="Ward J.M."/>
            <person name="Watanabe Y."/>
            <person name="Yazaki K."/>
            <person name="Yokoyama R."/>
            <person name="Yoshitake Y."/>
            <person name="Yotsui I."/>
            <person name="Zachgo S."/>
            <person name="Schmutz J."/>
        </authorList>
    </citation>
    <scope>NUCLEOTIDE SEQUENCE [LARGE SCALE GENOMIC DNA]</scope>
    <source>
        <strain evidence="21">Tak-1</strain>
    </source>
</reference>
<organism evidence="20 21">
    <name type="scientific">Marchantia polymorpha</name>
    <name type="common">Common liverwort</name>
    <name type="synonym">Marchantia aquatica</name>
    <dbReference type="NCBI Taxonomy" id="3197"/>
    <lineage>
        <taxon>Eukaryota</taxon>
        <taxon>Viridiplantae</taxon>
        <taxon>Streptophyta</taxon>
        <taxon>Embryophyta</taxon>
        <taxon>Marchantiophyta</taxon>
        <taxon>Marchantiopsida</taxon>
        <taxon>Marchantiidae</taxon>
        <taxon>Marchantiales</taxon>
        <taxon>Marchantiaceae</taxon>
        <taxon>Marchantia</taxon>
    </lineage>
</organism>
<evidence type="ECO:0000313" key="20">
    <source>
        <dbReference type="EMBL" id="PTQ33114.1"/>
    </source>
</evidence>
<keyword evidence="9 16" id="KW-0547">Nucleotide-binding</keyword>
<keyword evidence="6" id="KW-0812">Transmembrane</keyword>
<dbReference type="InterPro" id="IPR017441">
    <property type="entry name" value="Protein_kinase_ATP_BS"/>
</dbReference>
<dbReference type="InterPro" id="IPR001220">
    <property type="entry name" value="Legume_lectin_dom"/>
</dbReference>
<dbReference type="OrthoDB" id="543442at2759"/>
<evidence type="ECO:0000256" key="6">
    <source>
        <dbReference type="ARBA" id="ARBA00022692"/>
    </source>
</evidence>
<feature type="chain" id="PRO_5015335174" description="Protein kinase domain-containing protein" evidence="18">
    <location>
        <begin position="21"/>
        <end position="710"/>
    </location>
</feature>
<comment type="similarity">
    <text evidence="2">In the N-terminal section; belongs to the leguminous lectin family.</text>
</comment>
<dbReference type="GO" id="GO:0030246">
    <property type="term" value="F:carbohydrate binding"/>
    <property type="evidence" value="ECO:0007669"/>
    <property type="project" value="UniProtKB-KW"/>
</dbReference>
<feature type="region of interest" description="Disordered" evidence="17">
    <location>
        <begin position="653"/>
        <end position="691"/>
    </location>
</feature>
<keyword evidence="4" id="KW-0723">Serine/threonine-protein kinase</keyword>
<evidence type="ECO:0000256" key="12">
    <source>
        <dbReference type="ARBA" id="ARBA00022989"/>
    </source>
</evidence>
<dbReference type="GO" id="GO:0005886">
    <property type="term" value="C:plasma membrane"/>
    <property type="evidence" value="ECO:0000318"/>
    <property type="project" value="GO_Central"/>
</dbReference>
<feature type="signal peptide" evidence="18">
    <location>
        <begin position="1"/>
        <end position="20"/>
    </location>
</feature>
<evidence type="ECO:0000256" key="17">
    <source>
        <dbReference type="SAM" id="MobiDB-lite"/>
    </source>
</evidence>
<dbReference type="PROSITE" id="PS00108">
    <property type="entry name" value="PROTEIN_KINASE_ST"/>
    <property type="match status" value="1"/>
</dbReference>
<evidence type="ECO:0000256" key="16">
    <source>
        <dbReference type="PROSITE-ProRule" id="PRU10141"/>
    </source>
</evidence>
<evidence type="ECO:0000256" key="14">
    <source>
        <dbReference type="ARBA" id="ARBA00047899"/>
    </source>
</evidence>
<evidence type="ECO:0000256" key="15">
    <source>
        <dbReference type="ARBA" id="ARBA00048679"/>
    </source>
</evidence>
<sequence>MRRLLLGLALLALACGGARARPHVETASANFTLGTDGAPFKCNERGNLWCGGNASTSSVAAEGALTLTPTSRNRPDEFYYNTYGMALYTVPIQLLDVKKNRWHGFSTYFRFSIEPADFLHPGDGMAFVVLNVSQWPGSPGGAFGVYDGNGQQLVKTLAIEFDTFRNLDFGDISNNHVGVDLDNLTSKASRDASDVGIILYGGAPVHAWIDLDAAAGTLEVRISANASRPAHAFLNHSLLLMDVFDDSGPVYVGFSGSNGLCSCHNFYTVYDWRFAVLPDDEKEDLVTGFVVGTVILVVLSALLIGLCVWERKYASDAEAFEDVEDLLGIADSLRFSYKQLSAATDRFREESKLGEGGFGSVYRGVMPKTKQPVAVKRVSNNSKQGKREFVAEVSIISQLRHRNIVRLLGWCSDRDKLLLVYELMPNGSLDKALFHEDEWVLSWAHRFRIIAGVANALHYLHEGWRQQIIHRDIKSSNVMLDQDFNAMLGDFGLARMVDRHQNPATTMVAGTFGYIAPEVPVTGRFTDKTDVYAFGAVALEVACGRVAFDQWLAADETILVNWVWSRLDAGALLSVVDPRLESEYDAAQAELLLLLGLLCSHPNPNDRPSMRQVVDILEGVVPMPLVPPSKPAFPYHQVALRYRMEDLLKSSPNLTSFAPNPDDNPFSPHDNSSLSTPDEAEPLLPRSSTPLGGISGNVTLVRLIRNFFRH</sequence>
<dbReference type="GO" id="GO:0004674">
    <property type="term" value="F:protein serine/threonine kinase activity"/>
    <property type="evidence" value="ECO:0007669"/>
    <property type="project" value="UniProtKB-KW"/>
</dbReference>
<dbReference type="PROSITE" id="PS00107">
    <property type="entry name" value="PROTEIN_KINASE_ATP"/>
    <property type="match status" value="1"/>
</dbReference>
<protein>
    <recommendedName>
        <fullName evidence="19">Protein kinase domain-containing protein</fullName>
    </recommendedName>
</protein>
<feature type="domain" description="Protein kinase" evidence="19">
    <location>
        <begin position="347"/>
        <end position="626"/>
    </location>
</feature>
<evidence type="ECO:0000256" key="3">
    <source>
        <dbReference type="ARBA" id="ARBA00010217"/>
    </source>
</evidence>
<dbReference type="GO" id="GO:0005524">
    <property type="term" value="F:ATP binding"/>
    <property type="evidence" value="ECO:0007669"/>
    <property type="project" value="UniProtKB-UniRule"/>
</dbReference>
<dbReference type="InterPro" id="IPR000719">
    <property type="entry name" value="Prot_kinase_dom"/>
</dbReference>
<keyword evidence="10" id="KW-0418">Kinase</keyword>
<keyword evidence="7 18" id="KW-0732">Signal</keyword>
<dbReference type="InterPro" id="IPR013320">
    <property type="entry name" value="ConA-like_dom_sf"/>
</dbReference>
<comment type="catalytic activity">
    <reaction evidence="15">
        <text>L-seryl-[protein] + ATP = O-phospho-L-seryl-[protein] + ADP + H(+)</text>
        <dbReference type="Rhea" id="RHEA:17989"/>
        <dbReference type="Rhea" id="RHEA-COMP:9863"/>
        <dbReference type="Rhea" id="RHEA-COMP:11604"/>
        <dbReference type="ChEBI" id="CHEBI:15378"/>
        <dbReference type="ChEBI" id="CHEBI:29999"/>
        <dbReference type="ChEBI" id="CHEBI:30616"/>
        <dbReference type="ChEBI" id="CHEBI:83421"/>
        <dbReference type="ChEBI" id="CHEBI:456216"/>
        <dbReference type="EC" id="2.7.11.1"/>
    </reaction>
</comment>
<proteinExistence type="inferred from homology"/>
<evidence type="ECO:0000256" key="2">
    <source>
        <dbReference type="ARBA" id="ARBA00008536"/>
    </source>
</evidence>
<keyword evidence="13" id="KW-0472">Membrane</keyword>
<dbReference type="Proteomes" id="UP000244005">
    <property type="component" value="Unassembled WGS sequence"/>
</dbReference>
<dbReference type="Gramene" id="Mp5g12310.1">
    <property type="protein sequence ID" value="Mp5g12310.1.cds1"/>
    <property type="gene ID" value="Mp5g12310"/>
</dbReference>
<dbReference type="AlphaFoldDB" id="A0A2R6WGZ3"/>
<evidence type="ECO:0000256" key="7">
    <source>
        <dbReference type="ARBA" id="ARBA00022729"/>
    </source>
</evidence>
<gene>
    <name evidence="20" type="ORF">MARPO_0092s0075</name>
</gene>
<comment type="similarity">
    <text evidence="3">In the C-terminal section; belongs to the protein kinase superfamily. Ser/Thr protein kinase family.</text>
</comment>
<dbReference type="FunFam" id="1.10.510.10:FF:000108">
    <property type="entry name" value="L-type lectin-domain containing receptor kinase S.4"/>
    <property type="match status" value="1"/>
</dbReference>
<evidence type="ECO:0000259" key="19">
    <source>
        <dbReference type="PROSITE" id="PS50011"/>
    </source>
</evidence>
<dbReference type="InterPro" id="IPR008271">
    <property type="entry name" value="Ser/Thr_kinase_AS"/>
</dbReference>
<evidence type="ECO:0000256" key="18">
    <source>
        <dbReference type="SAM" id="SignalP"/>
    </source>
</evidence>
<dbReference type="SUPFAM" id="SSF49899">
    <property type="entry name" value="Concanavalin A-like lectins/glucanases"/>
    <property type="match status" value="1"/>
</dbReference>
<dbReference type="SUPFAM" id="SSF56112">
    <property type="entry name" value="Protein kinase-like (PK-like)"/>
    <property type="match status" value="1"/>
</dbReference>
<name>A0A2R6WGZ3_MARPO</name>
<dbReference type="FunFam" id="3.30.200.20:FF:000168">
    <property type="entry name" value="L-type lectin-domain containing receptor kinase IX.1"/>
    <property type="match status" value="1"/>
</dbReference>
<accession>A0A2R6WGZ3</accession>
<comment type="catalytic activity">
    <reaction evidence="14">
        <text>L-threonyl-[protein] + ATP = O-phospho-L-threonyl-[protein] + ADP + H(+)</text>
        <dbReference type="Rhea" id="RHEA:46608"/>
        <dbReference type="Rhea" id="RHEA-COMP:11060"/>
        <dbReference type="Rhea" id="RHEA-COMP:11605"/>
        <dbReference type="ChEBI" id="CHEBI:15378"/>
        <dbReference type="ChEBI" id="CHEBI:30013"/>
        <dbReference type="ChEBI" id="CHEBI:30616"/>
        <dbReference type="ChEBI" id="CHEBI:61977"/>
        <dbReference type="ChEBI" id="CHEBI:456216"/>
        <dbReference type="EC" id="2.7.11.1"/>
    </reaction>
</comment>
<dbReference type="PROSITE" id="PS51257">
    <property type="entry name" value="PROKAR_LIPOPROTEIN"/>
    <property type="match status" value="1"/>
</dbReference>
<dbReference type="SMART" id="SM00220">
    <property type="entry name" value="S_TKc"/>
    <property type="match status" value="1"/>
</dbReference>
<evidence type="ECO:0000256" key="13">
    <source>
        <dbReference type="ARBA" id="ARBA00023136"/>
    </source>
</evidence>
<dbReference type="Pfam" id="PF00139">
    <property type="entry name" value="Lectin_legB"/>
    <property type="match status" value="1"/>
</dbReference>
<dbReference type="InterPro" id="IPR050528">
    <property type="entry name" value="L-type_Lectin-RKs"/>
</dbReference>
<keyword evidence="8" id="KW-0430">Lectin</keyword>
<keyword evidence="11 16" id="KW-0067">ATP-binding</keyword>
<evidence type="ECO:0000256" key="1">
    <source>
        <dbReference type="ARBA" id="ARBA00004479"/>
    </source>
</evidence>
<evidence type="ECO:0000256" key="8">
    <source>
        <dbReference type="ARBA" id="ARBA00022734"/>
    </source>
</evidence>
<evidence type="ECO:0000256" key="4">
    <source>
        <dbReference type="ARBA" id="ARBA00022527"/>
    </source>
</evidence>
<dbReference type="Pfam" id="PF00069">
    <property type="entry name" value="Pkinase"/>
    <property type="match status" value="1"/>
</dbReference>
<dbReference type="CDD" id="cd06899">
    <property type="entry name" value="lectin_legume_LecRK_Arcelin_ConA"/>
    <property type="match status" value="1"/>
</dbReference>
<evidence type="ECO:0000256" key="11">
    <source>
        <dbReference type="ARBA" id="ARBA00022840"/>
    </source>
</evidence>
<keyword evidence="12" id="KW-1133">Transmembrane helix</keyword>
<evidence type="ECO:0000256" key="10">
    <source>
        <dbReference type="ARBA" id="ARBA00022777"/>
    </source>
</evidence>
<dbReference type="CDD" id="cd14066">
    <property type="entry name" value="STKc_IRAK"/>
    <property type="match status" value="1"/>
</dbReference>
<dbReference type="Gene3D" id="2.60.120.200">
    <property type="match status" value="1"/>
</dbReference>
<dbReference type="PROSITE" id="PS50011">
    <property type="entry name" value="PROTEIN_KINASE_DOM"/>
    <property type="match status" value="1"/>
</dbReference>
<evidence type="ECO:0000313" key="21">
    <source>
        <dbReference type="Proteomes" id="UP000244005"/>
    </source>
</evidence>
<evidence type="ECO:0000256" key="9">
    <source>
        <dbReference type="ARBA" id="ARBA00022741"/>
    </source>
</evidence>
<keyword evidence="5" id="KW-0808">Transferase</keyword>
<dbReference type="InterPro" id="IPR011009">
    <property type="entry name" value="Kinase-like_dom_sf"/>
</dbReference>
<keyword evidence="21" id="KW-1185">Reference proteome</keyword>
<dbReference type="Gene3D" id="3.30.200.20">
    <property type="entry name" value="Phosphorylase Kinase, domain 1"/>
    <property type="match status" value="1"/>
</dbReference>
<evidence type="ECO:0000256" key="5">
    <source>
        <dbReference type="ARBA" id="ARBA00022679"/>
    </source>
</evidence>
<dbReference type="PANTHER" id="PTHR27007">
    <property type="match status" value="1"/>
</dbReference>
<dbReference type="EMBL" id="KZ772764">
    <property type="protein sequence ID" value="PTQ33114.1"/>
    <property type="molecule type" value="Genomic_DNA"/>
</dbReference>